<proteinExistence type="predicted"/>
<dbReference type="FunFam" id="2.30.30.140:FF:000026">
    <property type="entry name" value="SAGA-associated factor 29 homolog"/>
    <property type="match status" value="1"/>
</dbReference>
<evidence type="ECO:0000313" key="9">
    <source>
        <dbReference type="EnsemblMetazoa" id="LLOJ008904-PA"/>
    </source>
</evidence>
<dbReference type="VEuPathDB" id="VectorBase:LLOJ008904"/>
<evidence type="ECO:0000256" key="2">
    <source>
        <dbReference type="ARBA" id="ARBA00023015"/>
    </source>
</evidence>
<dbReference type="GeneID" id="129792275"/>
<dbReference type="PANTHER" id="PTHR21539:SF0">
    <property type="entry name" value="SAGA-ASSOCIATED FACTOR 29"/>
    <property type="match status" value="1"/>
</dbReference>
<reference evidence="9" key="3">
    <citation type="submission" date="2020-05" db="UniProtKB">
        <authorList>
            <consortium name="EnsemblMetazoa"/>
        </authorList>
    </citation>
    <scope>IDENTIFICATION</scope>
    <source>
        <strain evidence="9">Jacobina</strain>
    </source>
</reference>
<dbReference type="InterPro" id="IPR047287">
    <property type="entry name" value="Tudor_SGF29_rpt2"/>
</dbReference>
<dbReference type="EnsemblMetazoa" id="LLOJ008904-RA">
    <property type="protein sequence ID" value="LLOJ008904-PA"/>
    <property type="gene ID" value="LLOJ008904"/>
</dbReference>
<dbReference type="GO" id="GO:0005634">
    <property type="term" value="C:nucleus"/>
    <property type="evidence" value="ECO:0007669"/>
    <property type="project" value="UniProtKB-SubCell"/>
</dbReference>
<feature type="domain" description="SGF29 C-terminal" evidence="7">
    <location>
        <begin position="146"/>
        <end position="285"/>
    </location>
</feature>
<dbReference type="PROSITE" id="PS51518">
    <property type="entry name" value="SGF29_C"/>
    <property type="match status" value="1"/>
</dbReference>
<dbReference type="GO" id="GO:0016740">
    <property type="term" value="F:transferase activity"/>
    <property type="evidence" value="ECO:0007669"/>
    <property type="project" value="UniProtKB-KW"/>
</dbReference>
<dbReference type="CTD" id="112869"/>
<feature type="coiled-coil region" evidence="6">
    <location>
        <begin position="9"/>
        <end position="43"/>
    </location>
</feature>
<reference evidence="10" key="1">
    <citation type="submission" date="2012-05" db="EMBL/GenBank/DDBJ databases">
        <title>Whole Genome Assembly of Lutzomyia longipalpis.</title>
        <authorList>
            <person name="Richards S."/>
            <person name="Qu C."/>
            <person name="Dillon R."/>
            <person name="Worley K."/>
            <person name="Scherer S."/>
            <person name="Batterton M."/>
            <person name="Taylor A."/>
            <person name="Hawes A."/>
            <person name="Hernandez B."/>
            <person name="Kovar C."/>
            <person name="Mandapat C."/>
            <person name="Pham C."/>
            <person name="Qu C."/>
            <person name="Jing C."/>
            <person name="Bess C."/>
            <person name="Bandaranaike D."/>
            <person name="Ngo D."/>
            <person name="Ongeri F."/>
            <person name="Arias F."/>
            <person name="Lara F."/>
            <person name="Weissenberger G."/>
            <person name="Kamau G."/>
            <person name="Han H."/>
            <person name="Shen H."/>
            <person name="Dinh H."/>
            <person name="Khalil I."/>
            <person name="Jones J."/>
            <person name="Shafer J."/>
            <person name="Jayaseelan J."/>
            <person name="Quiroz J."/>
            <person name="Blankenburg K."/>
            <person name="Nguyen L."/>
            <person name="Jackson L."/>
            <person name="Francisco L."/>
            <person name="Tang L.-Y."/>
            <person name="Pu L.-L."/>
            <person name="Perales L."/>
            <person name="Lorensuhewa L."/>
            <person name="Munidasa M."/>
            <person name="Coyle M."/>
            <person name="Taylor M."/>
            <person name="Puazo M."/>
            <person name="Firestine M."/>
            <person name="Scheel M."/>
            <person name="Javaid M."/>
            <person name="Wang M."/>
            <person name="Li M."/>
            <person name="Tabassum N."/>
            <person name="Saada N."/>
            <person name="Osuji N."/>
            <person name="Aqrawi P."/>
            <person name="Fu Q."/>
            <person name="Thornton R."/>
            <person name="Raj R."/>
            <person name="Goodspeed R."/>
            <person name="Mata R."/>
            <person name="Najjar R."/>
            <person name="Gubbala S."/>
            <person name="Lee S."/>
            <person name="Denson S."/>
            <person name="Patil S."/>
            <person name="Macmil S."/>
            <person name="Qi S."/>
            <person name="Matskevitch T."/>
            <person name="Palculict T."/>
            <person name="Mathew T."/>
            <person name="Vee V."/>
            <person name="Velamala V."/>
            <person name="Korchina V."/>
            <person name="Cai W."/>
            <person name="Liu W."/>
            <person name="Dai W."/>
            <person name="Zou X."/>
            <person name="Zhu Y."/>
            <person name="Zhang Y."/>
            <person name="Wu Y.-Q."/>
            <person name="Xin Y."/>
            <person name="Nazarath L."/>
            <person name="Kovar C."/>
            <person name="Han Y."/>
            <person name="Muzny D."/>
            <person name="Gibbs R."/>
        </authorList>
    </citation>
    <scope>NUCLEOTIDE SEQUENCE [LARGE SCALE GENOMIC DNA]</scope>
    <source>
        <strain evidence="10">Jacobina</strain>
    </source>
</reference>
<reference evidence="8" key="2">
    <citation type="journal article" date="2020" name="BMC">
        <title>Leishmania infection induces a limited differential gene expression in the sand fly midgut.</title>
        <authorList>
            <person name="Coutinho-Abreu I.V."/>
            <person name="Serafim T.D."/>
            <person name="Meneses C."/>
            <person name="Kamhawi S."/>
            <person name="Oliveira F."/>
            <person name="Valenzuela J.G."/>
        </authorList>
    </citation>
    <scope>NUCLEOTIDE SEQUENCE</scope>
    <source>
        <strain evidence="8">Jacobina</strain>
        <tissue evidence="8">Midgut</tissue>
    </source>
</reference>
<dbReference type="KEGG" id="lll:129792275"/>
<protein>
    <submittedName>
        <fullName evidence="8">Putative histone acetyltransferase saga associated factor sgf29</fullName>
    </submittedName>
</protein>
<keyword evidence="3 6" id="KW-0175">Coiled coil</keyword>
<keyword evidence="4" id="KW-0804">Transcription</keyword>
<evidence type="ECO:0000256" key="3">
    <source>
        <dbReference type="ARBA" id="ARBA00023054"/>
    </source>
</evidence>
<name>A0A1B0CVB9_LUTLO</name>
<dbReference type="FunFam" id="2.30.30.140:FF:000029">
    <property type="entry name" value="SAGA-associated factor 29 homolog"/>
    <property type="match status" value="1"/>
</dbReference>
<keyword evidence="10" id="KW-1185">Reference proteome</keyword>
<dbReference type="CDD" id="cd20394">
    <property type="entry name" value="Tudor_SGF29_rpt2"/>
    <property type="match status" value="1"/>
</dbReference>
<evidence type="ECO:0000256" key="6">
    <source>
        <dbReference type="SAM" id="Coils"/>
    </source>
</evidence>
<dbReference type="RefSeq" id="XP_055687145.1">
    <property type="nucleotide sequence ID" value="XM_055831170.1"/>
</dbReference>
<dbReference type="Pfam" id="PF07039">
    <property type="entry name" value="SGF29_Tudor"/>
    <property type="match status" value="1"/>
</dbReference>
<evidence type="ECO:0000256" key="4">
    <source>
        <dbReference type="ARBA" id="ARBA00023163"/>
    </source>
</evidence>
<dbReference type="Gene3D" id="2.30.30.140">
    <property type="match status" value="2"/>
</dbReference>
<dbReference type="EMBL" id="AJWK01030406">
    <property type="status" value="NOT_ANNOTATED_CDS"/>
    <property type="molecule type" value="Genomic_DNA"/>
</dbReference>
<dbReference type="InterPro" id="IPR010750">
    <property type="entry name" value="SGF29_tudor-like_dom"/>
</dbReference>
<comment type="subcellular location">
    <subcellularLocation>
        <location evidence="1">Nucleus</location>
    </subcellularLocation>
</comment>
<dbReference type="VEuPathDB" id="VectorBase:LLONM1_002579"/>
<keyword evidence="8" id="KW-0808">Transferase</keyword>
<evidence type="ECO:0000313" key="10">
    <source>
        <dbReference type="Proteomes" id="UP000092461"/>
    </source>
</evidence>
<keyword evidence="2" id="KW-0805">Transcription regulation</keyword>
<organism evidence="9 10">
    <name type="scientific">Lutzomyia longipalpis</name>
    <name type="common">Sand fly</name>
    <dbReference type="NCBI Taxonomy" id="7200"/>
    <lineage>
        <taxon>Eukaryota</taxon>
        <taxon>Metazoa</taxon>
        <taxon>Ecdysozoa</taxon>
        <taxon>Arthropoda</taxon>
        <taxon>Hexapoda</taxon>
        <taxon>Insecta</taxon>
        <taxon>Pterygota</taxon>
        <taxon>Neoptera</taxon>
        <taxon>Endopterygota</taxon>
        <taxon>Diptera</taxon>
        <taxon>Nematocera</taxon>
        <taxon>Psychodoidea</taxon>
        <taxon>Psychodidae</taxon>
        <taxon>Lutzomyia</taxon>
        <taxon>Lutzomyia</taxon>
    </lineage>
</organism>
<dbReference type="PANTHER" id="PTHR21539">
    <property type="entry name" value="SAGA-ASSOCIATED FACTOR 29"/>
    <property type="match status" value="1"/>
</dbReference>
<dbReference type="EMBL" id="GITU01003737">
    <property type="protein sequence ID" value="MBC1172440.1"/>
    <property type="molecule type" value="Transcribed_RNA"/>
</dbReference>
<dbReference type="InterPro" id="IPR047288">
    <property type="entry name" value="Tudor_SGF29_rpt1"/>
</dbReference>
<dbReference type="GO" id="GO:0000124">
    <property type="term" value="C:SAGA complex"/>
    <property type="evidence" value="ECO:0007669"/>
    <property type="project" value="InterPro"/>
</dbReference>
<dbReference type="OrthoDB" id="10265994at2759"/>
<dbReference type="CDD" id="cd20393">
    <property type="entry name" value="Tudor_SGF29_rpt1"/>
    <property type="match status" value="1"/>
</dbReference>
<dbReference type="Proteomes" id="UP000092461">
    <property type="component" value="Unassembled WGS sequence"/>
</dbReference>
<evidence type="ECO:0000256" key="5">
    <source>
        <dbReference type="ARBA" id="ARBA00023242"/>
    </source>
</evidence>
<dbReference type="GO" id="GO:0140672">
    <property type="term" value="C:ATAC complex"/>
    <property type="evidence" value="ECO:0007669"/>
    <property type="project" value="UniProtKB-ARBA"/>
</dbReference>
<evidence type="ECO:0000256" key="1">
    <source>
        <dbReference type="ARBA" id="ARBA00004123"/>
    </source>
</evidence>
<sequence>MPLTAEAATLQVQERLKAIQSLIHELENERRRNEGNINNILKVQGRMGTEDKSMMYQHKVKALYKAGITDCLQEENLIRQALQKIHEIRAIRNERRIEARNAGNKETIRRGALMVMLEISAQTLPLFVGKPGEKPPPLCGAIPAESSYIAKPGDMVAALVKVTDQENWIIAEVVQFLSSQKYEVDDIDEEQKDRHILSKRRIVPLPVMRANPETDAHALFPKGTTVMALYPQTTCFYKAIVNSLPTTATEGYELLFEDPGYPEGYSPPLHVAQRYVISIKPNKKFSATSTL</sequence>
<dbReference type="AlphaFoldDB" id="A0A1B0CVB9"/>
<dbReference type="InterPro" id="IPR037802">
    <property type="entry name" value="SGF29"/>
</dbReference>
<evidence type="ECO:0000313" key="8">
    <source>
        <dbReference type="EMBL" id="MBC1172440.1"/>
    </source>
</evidence>
<evidence type="ECO:0000259" key="7">
    <source>
        <dbReference type="PROSITE" id="PS51518"/>
    </source>
</evidence>
<keyword evidence="5" id="KW-0539">Nucleus</keyword>
<accession>A0A1B0CVB9</accession>